<sequence>MPAFSKQLRESDVRSRLSVPKEWWGEIRPLFGEDHREIELWAVDGVGMFWEFRCSVRQKGRYKKPVLQSDGWLKFVNYKGLVAGDMVILETVENQFRGTRFLLRALKYDATHHFWFDV</sequence>
<comment type="subcellular location">
    <subcellularLocation>
        <location evidence="1">Nucleus</location>
    </subcellularLocation>
</comment>
<protein>
    <recommendedName>
        <fullName evidence="6">TF-B3 domain-containing protein</fullName>
    </recommendedName>
</protein>
<keyword evidence="3" id="KW-0238">DNA-binding</keyword>
<accession>A0AA87ZRL5</accession>
<keyword evidence="4" id="KW-0804">Transcription</keyword>
<dbReference type="InterPro" id="IPR015300">
    <property type="entry name" value="DNA-bd_pseudobarrel_sf"/>
</dbReference>
<dbReference type="InterPro" id="IPR003340">
    <property type="entry name" value="B3_DNA-bd"/>
</dbReference>
<comment type="caution">
    <text evidence="7">The sequence shown here is derived from an EMBL/GenBank/DDBJ whole genome shotgun (WGS) entry which is preliminary data.</text>
</comment>
<organism evidence="7 8">
    <name type="scientific">Ficus carica</name>
    <name type="common">Common fig</name>
    <dbReference type="NCBI Taxonomy" id="3494"/>
    <lineage>
        <taxon>Eukaryota</taxon>
        <taxon>Viridiplantae</taxon>
        <taxon>Streptophyta</taxon>
        <taxon>Embryophyta</taxon>
        <taxon>Tracheophyta</taxon>
        <taxon>Spermatophyta</taxon>
        <taxon>Magnoliopsida</taxon>
        <taxon>eudicotyledons</taxon>
        <taxon>Gunneridae</taxon>
        <taxon>Pentapetalae</taxon>
        <taxon>rosids</taxon>
        <taxon>fabids</taxon>
        <taxon>Rosales</taxon>
        <taxon>Moraceae</taxon>
        <taxon>Ficeae</taxon>
        <taxon>Ficus</taxon>
    </lineage>
</organism>
<evidence type="ECO:0000259" key="6">
    <source>
        <dbReference type="SMART" id="SM01019"/>
    </source>
</evidence>
<feature type="domain" description="TF-B3" evidence="6">
    <location>
        <begin position="4"/>
        <end position="109"/>
    </location>
</feature>
<evidence type="ECO:0000256" key="2">
    <source>
        <dbReference type="ARBA" id="ARBA00023015"/>
    </source>
</evidence>
<gene>
    <name evidence="7" type="ORF">TIFTF001_011366</name>
</gene>
<dbReference type="SUPFAM" id="SSF101936">
    <property type="entry name" value="DNA-binding pseudobarrel domain"/>
    <property type="match status" value="1"/>
</dbReference>
<evidence type="ECO:0000256" key="4">
    <source>
        <dbReference type="ARBA" id="ARBA00023163"/>
    </source>
</evidence>
<evidence type="ECO:0000313" key="8">
    <source>
        <dbReference type="Proteomes" id="UP001187192"/>
    </source>
</evidence>
<dbReference type="AlphaFoldDB" id="A0AA87ZRL5"/>
<keyword evidence="2" id="KW-0805">Transcription regulation</keyword>
<dbReference type="Gene3D" id="2.40.330.10">
    <property type="entry name" value="DNA-binding pseudobarrel domain"/>
    <property type="match status" value="1"/>
</dbReference>
<evidence type="ECO:0000256" key="5">
    <source>
        <dbReference type="ARBA" id="ARBA00023242"/>
    </source>
</evidence>
<dbReference type="EMBL" id="BTGU01000014">
    <property type="protein sequence ID" value="GMN42149.1"/>
    <property type="molecule type" value="Genomic_DNA"/>
</dbReference>
<dbReference type="CDD" id="cd10017">
    <property type="entry name" value="B3_DNA"/>
    <property type="match status" value="1"/>
</dbReference>
<dbReference type="Pfam" id="PF02362">
    <property type="entry name" value="B3"/>
    <property type="match status" value="1"/>
</dbReference>
<keyword evidence="8" id="KW-1185">Reference proteome</keyword>
<dbReference type="GO" id="GO:0005634">
    <property type="term" value="C:nucleus"/>
    <property type="evidence" value="ECO:0007669"/>
    <property type="project" value="UniProtKB-SubCell"/>
</dbReference>
<name>A0AA87ZRL5_FICCA</name>
<proteinExistence type="predicted"/>
<reference evidence="7" key="1">
    <citation type="submission" date="2023-07" db="EMBL/GenBank/DDBJ databases">
        <title>draft genome sequence of fig (Ficus carica).</title>
        <authorList>
            <person name="Takahashi T."/>
            <person name="Nishimura K."/>
        </authorList>
    </citation>
    <scope>NUCLEOTIDE SEQUENCE</scope>
</reference>
<dbReference type="SMART" id="SM01019">
    <property type="entry name" value="B3"/>
    <property type="match status" value="1"/>
</dbReference>
<keyword evidence="5" id="KW-0539">Nucleus</keyword>
<dbReference type="GO" id="GO:0003677">
    <property type="term" value="F:DNA binding"/>
    <property type="evidence" value="ECO:0007669"/>
    <property type="project" value="UniProtKB-KW"/>
</dbReference>
<evidence type="ECO:0000256" key="3">
    <source>
        <dbReference type="ARBA" id="ARBA00023125"/>
    </source>
</evidence>
<evidence type="ECO:0000256" key="1">
    <source>
        <dbReference type="ARBA" id="ARBA00004123"/>
    </source>
</evidence>
<evidence type="ECO:0000313" key="7">
    <source>
        <dbReference type="EMBL" id="GMN42149.1"/>
    </source>
</evidence>
<dbReference type="Proteomes" id="UP001187192">
    <property type="component" value="Unassembled WGS sequence"/>
</dbReference>